<dbReference type="Proteomes" id="UP000001876">
    <property type="component" value="Unassembled WGS sequence"/>
</dbReference>
<dbReference type="AlphaFoldDB" id="C1N328"/>
<feature type="region of interest" description="Disordered" evidence="1">
    <location>
        <begin position="1"/>
        <end position="91"/>
    </location>
</feature>
<proteinExistence type="predicted"/>
<dbReference type="GeneID" id="9687747"/>
<evidence type="ECO:0000313" key="3">
    <source>
        <dbReference type="Proteomes" id="UP000001876"/>
    </source>
</evidence>
<name>C1N328_MICPC</name>
<dbReference type="EMBL" id="GG663746">
    <property type="protein sequence ID" value="EEH53126.1"/>
    <property type="molecule type" value="Genomic_DNA"/>
</dbReference>
<reference evidence="2 3" key="1">
    <citation type="journal article" date="2009" name="Science">
        <title>Green evolution and dynamic adaptations revealed by genomes of the marine picoeukaryotes Micromonas.</title>
        <authorList>
            <person name="Worden A.Z."/>
            <person name="Lee J.H."/>
            <person name="Mock T."/>
            <person name="Rouze P."/>
            <person name="Simmons M.P."/>
            <person name="Aerts A.L."/>
            <person name="Allen A.E."/>
            <person name="Cuvelier M.L."/>
            <person name="Derelle E."/>
            <person name="Everett M.V."/>
            <person name="Foulon E."/>
            <person name="Grimwood J."/>
            <person name="Gundlach H."/>
            <person name="Henrissat B."/>
            <person name="Napoli C."/>
            <person name="McDonald S.M."/>
            <person name="Parker M.S."/>
            <person name="Rombauts S."/>
            <person name="Salamov A."/>
            <person name="Von Dassow P."/>
            <person name="Badger J.H."/>
            <person name="Coutinho P.M."/>
            <person name="Demir E."/>
            <person name="Dubchak I."/>
            <person name="Gentemann C."/>
            <person name="Eikrem W."/>
            <person name="Gready J.E."/>
            <person name="John U."/>
            <person name="Lanier W."/>
            <person name="Lindquist E.A."/>
            <person name="Lucas S."/>
            <person name="Mayer K.F."/>
            <person name="Moreau H."/>
            <person name="Not F."/>
            <person name="Otillar R."/>
            <person name="Panaud O."/>
            <person name="Pangilinan J."/>
            <person name="Paulsen I."/>
            <person name="Piegu B."/>
            <person name="Poliakov A."/>
            <person name="Robbens S."/>
            <person name="Schmutz J."/>
            <person name="Toulza E."/>
            <person name="Wyss T."/>
            <person name="Zelensky A."/>
            <person name="Zhou K."/>
            <person name="Armbrust E.V."/>
            <person name="Bhattacharya D."/>
            <person name="Goodenough U.W."/>
            <person name="Van de Peer Y."/>
            <person name="Grigoriev I.V."/>
        </authorList>
    </citation>
    <scope>NUCLEOTIDE SEQUENCE [LARGE SCALE GENOMIC DNA]</scope>
    <source>
        <strain evidence="2 3">CCMP1545</strain>
    </source>
</reference>
<feature type="compositionally biased region" description="Basic and acidic residues" evidence="1">
    <location>
        <begin position="1"/>
        <end position="12"/>
    </location>
</feature>
<evidence type="ECO:0000256" key="1">
    <source>
        <dbReference type="SAM" id="MobiDB-lite"/>
    </source>
</evidence>
<evidence type="ECO:0000313" key="2">
    <source>
        <dbReference type="EMBL" id="EEH53126.1"/>
    </source>
</evidence>
<protein>
    <submittedName>
        <fullName evidence="2">Predicted protein</fullName>
    </submittedName>
</protein>
<keyword evidence="3" id="KW-1185">Reference proteome</keyword>
<dbReference type="KEGG" id="mpp:MICPUCDRAFT_52011"/>
<gene>
    <name evidence="2" type="ORF">MICPUCDRAFT_52011</name>
</gene>
<organism evidence="3">
    <name type="scientific">Micromonas pusilla (strain CCMP1545)</name>
    <name type="common">Picoplanktonic green alga</name>
    <dbReference type="NCBI Taxonomy" id="564608"/>
    <lineage>
        <taxon>Eukaryota</taxon>
        <taxon>Viridiplantae</taxon>
        <taxon>Chlorophyta</taxon>
        <taxon>Mamiellophyceae</taxon>
        <taxon>Mamiellales</taxon>
        <taxon>Mamiellaceae</taxon>
        <taxon>Micromonas</taxon>
    </lineage>
</organism>
<sequence>MERPGGAHDLSTRESSPPEVAGPGNKEESARAGDTGESPGARGGSGADRDSKPRGGGGETSADARPSLPRFDFHDFPRKTNQARPARRFPYDRVRVVNAVP</sequence>
<dbReference type="RefSeq" id="XP_003062307.1">
    <property type="nucleotide sequence ID" value="XM_003062261.1"/>
</dbReference>
<accession>C1N328</accession>